<evidence type="ECO:0008006" key="3">
    <source>
        <dbReference type="Google" id="ProtNLM"/>
    </source>
</evidence>
<gene>
    <name evidence="1" type="ORF">DJ64_23730</name>
</gene>
<comment type="caution">
    <text evidence="1">The sequence shown here is derived from an EMBL/GenBank/DDBJ whole genome shotgun (WGS) entry which is preliminary data.</text>
</comment>
<protein>
    <recommendedName>
        <fullName evidence="3">Antibiotic biosynthesis monooxygenase</fullName>
    </recommendedName>
</protein>
<accession>A0ABR4SSB9</accession>
<reference evidence="1 2" key="1">
    <citation type="submission" date="2014-04" db="EMBL/GenBank/DDBJ databases">
        <title>Draft genome sequence of the novel Streptomyces griseorubens JSD-1 playing a role in carbon and nitrogen cycle.</title>
        <authorList>
            <consortium name="Shanghai Jiao Tong University"/>
            <person name="Feng H."/>
            <person name="Sun Y."/>
            <person name="Zhi Y."/>
            <person name="Mao L."/>
            <person name="Luo Y."/>
            <person name="Wei X."/>
            <person name="Zhou P."/>
        </authorList>
    </citation>
    <scope>NUCLEOTIDE SEQUENCE [LARGE SCALE GENOMIC DNA]</scope>
    <source>
        <strain evidence="1 2">JSD-1</strain>
    </source>
</reference>
<dbReference type="EMBL" id="JJMG01000242">
    <property type="protein sequence ID" value="KEG38094.1"/>
    <property type="molecule type" value="Genomic_DNA"/>
</dbReference>
<proteinExistence type="predicted"/>
<organism evidence="1 2">
    <name type="scientific">Streptomyces griseorubens</name>
    <dbReference type="NCBI Taxonomy" id="66897"/>
    <lineage>
        <taxon>Bacteria</taxon>
        <taxon>Bacillati</taxon>
        <taxon>Actinomycetota</taxon>
        <taxon>Actinomycetes</taxon>
        <taxon>Kitasatosporales</taxon>
        <taxon>Streptomycetaceae</taxon>
        <taxon>Streptomyces</taxon>
        <taxon>Streptomyces althioticus group</taxon>
    </lineage>
</organism>
<keyword evidence="2" id="KW-1185">Reference proteome</keyword>
<evidence type="ECO:0000313" key="2">
    <source>
        <dbReference type="Proteomes" id="UP000027632"/>
    </source>
</evidence>
<evidence type="ECO:0000313" key="1">
    <source>
        <dbReference type="EMBL" id="KEG38094.1"/>
    </source>
</evidence>
<sequence length="108" mass="12211">MLEITVQTENGERHVGVSAEELAGLVRRIGGEGDRFLVIERIPDETHVFAQVWHATDDDYTVEHRDGSADRHFGARTEQVETVIAAVTGWARREQGWDDALDWSLLKL</sequence>
<name>A0ABR4SSB9_9ACTN</name>
<dbReference type="Proteomes" id="UP000027632">
    <property type="component" value="Unassembled WGS sequence"/>
</dbReference>